<evidence type="ECO:0000256" key="3">
    <source>
        <dbReference type="SAM" id="Phobius"/>
    </source>
</evidence>
<keyword evidence="1" id="KW-0433">Leucine-rich repeat</keyword>
<dbReference type="Gene3D" id="3.80.10.10">
    <property type="entry name" value="Ribonuclease Inhibitor"/>
    <property type="match status" value="1"/>
</dbReference>
<keyword evidence="3" id="KW-0472">Membrane</keyword>
<dbReference type="Proteomes" id="UP000285301">
    <property type="component" value="Unassembled WGS sequence"/>
</dbReference>
<evidence type="ECO:0000256" key="1">
    <source>
        <dbReference type="ARBA" id="ARBA00022614"/>
    </source>
</evidence>
<dbReference type="Pfam" id="PF13855">
    <property type="entry name" value="LRR_8"/>
    <property type="match status" value="1"/>
</dbReference>
<keyword evidence="2" id="KW-0677">Repeat</keyword>
<dbReference type="AlphaFoldDB" id="A0A3S3RVD5"/>
<evidence type="ECO:0000256" key="2">
    <source>
        <dbReference type="ARBA" id="ARBA00022737"/>
    </source>
</evidence>
<evidence type="ECO:0000313" key="5">
    <source>
        <dbReference type="Proteomes" id="UP000285301"/>
    </source>
</evidence>
<name>A0A3S3RVD5_9ACAR</name>
<sequence length="322" mass="37637">MITDAVLSEVFSKLIQFFAPTQEKFIRGLKLYKTEVTFLDKQVIGEISLECVDMNGNQNLSLNRLHRVTFVTSRPTLRVFKYTGVSEDFWVEREPNDGAVFEMVDGFMQLTTFWVTEAKIPKIQRSAFGRWELPNLRTLYLAKNEIEELGDYAFYRLPNLTYIDLKINQIKKISNDTFAFEKASDEVLFLDLSTNLLTMENIEKSAFTRLNRPIKMFLNNNFVSYLDEEVFKPIVSDERSFVSVKNNPIVCDCRMRWLVEEDLDYMARVDGLTCNGRKQIWYYTSIELDNQCNTTVESYAHHFSPFITCTLFSFFALIILLI</sequence>
<dbReference type="PROSITE" id="PS51450">
    <property type="entry name" value="LRR"/>
    <property type="match status" value="2"/>
</dbReference>
<reference evidence="4 5" key="1">
    <citation type="journal article" date="2018" name="Gigascience">
        <title>Genomes of trombidid mites reveal novel predicted allergens and laterally-transferred genes associated with secondary metabolism.</title>
        <authorList>
            <person name="Dong X."/>
            <person name="Chaisiri K."/>
            <person name="Xia D."/>
            <person name="Armstrong S.D."/>
            <person name="Fang Y."/>
            <person name="Donnelly M.J."/>
            <person name="Kadowaki T."/>
            <person name="McGarry J.W."/>
            <person name="Darby A.C."/>
            <person name="Makepeace B.L."/>
        </authorList>
    </citation>
    <scope>NUCLEOTIDE SEQUENCE [LARGE SCALE GENOMIC DNA]</scope>
    <source>
        <strain evidence="4">UoL-WK</strain>
    </source>
</reference>
<gene>
    <name evidence="4" type="ORF">B4U79_12764</name>
</gene>
<dbReference type="SUPFAM" id="SSF52058">
    <property type="entry name" value="L domain-like"/>
    <property type="match status" value="1"/>
</dbReference>
<organism evidence="4 5">
    <name type="scientific">Dinothrombium tinctorium</name>
    <dbReference type="NCBI Taxonomy" id="1965070"/>
    <lineage>
        <taxon>Eukaryota</taxon>
        <taxon>Metazoa</taxon>
        <taxon>Ecdysozoa</taxon>
        <taxon>Arthropoda</taxon>
        <taxon>Chelicerata</taxon>
        <taxon>Arachnida</taxon>
        <taxon>Acari</taxon>
        <taxon>Acariformes</taxon>
        <taxon>Trombidiformes</taxon>
        <taxon>Prostigmata</taxon>
        <taxon>Anystina</taxon>
        <taxon>Parasitengona</taxon>
        <taxon>Trombidioidea</taxon>
        <taxon>Trombidiidae</taxon>
        <taxon>Dinothrombium</taxon>
    </lineage>
</organism>
<evidence type="ECO:0000313" key="4">
    <source>
        <dbReference type="EMBL" id="RWS05290.1"/>
    </source>
</evidence>
<keyword evidence="5" id="KW-1185">Reference proteome</keyword>
<dbReference type="PANTHER" id="PTHR24366">
    <property type="entry name" value="IG(IMMUNOGLOBULIN) AND LRR(LEUCINE RICH REPEAT) DOMAINS"/>
    <property type="match status" value="1"/>
</dbReference>
<dbReference type="OrthoDB" id="9985976at2759"/>
<dbReference type="InterPro" id="IPR032675">
    <property type="entry name" value="LRR_dom_sf"/>
</dbReference>
<dbReference type="SMART" id="SM00369">
    <property type="entry name" value="LRR_TYP"/>
    <property type="match status" value="2"/>
</dbReference>
<comment type="caution">
    <text evidence="4">The sequence shown here is derived from an EMBL/GenBank/DDBJ whole genome shotgun (WGS) entry which is preliminary data.</text>
</comment>
<protein>
    <submittedName>
        <fullName evidence="4">Protein slit-like protein</fullName>
    </submittedName>
</protein>
<keyword evidence="3" id="KW-0812">Transmembrane</keyword>
<dbReference type="PANTHER" id="PTHR24366:SF165">
    <property type="entry name" value="LEUCINE-RICH TENDON-SPECIFIC PROTEIN, ISOFORM C"/>
    <property type="match status" value="1"/>
</dbReference>
<dbReference type="EMBL" id="NCKU01004897">
    <property type="protein sequence ID" value="RWS05290.1"/>
    <property type="molecule type" value="Genomic_DNA"/>
</dbReference>
<dbReference type="STRING" id="1965070.A0A3S3RVD5"/>
<dbReference type="InterPro" id="IPR001611">
    <property type="entry name" value="Leu-rich_rpt"/>
</dbReference>
<proteinExistence type="predicted"/>
<dbReference type="InterPro" id="IPR003591">
    <property type="entry name" value="Leu-rich_rpt_typical-subtyp"/>
</dbReference>
<accession>A0A3S3RVD5</accession>
<feature type="transmembrane region" description="Helical" evidence="3">
    <location>
        <begin position="299"/>
        <end position="321"/>
    </location>
</feature>
<keyword evidence="3" id="KW-1133">Transmembrane helix</keyword>